<evidence type="ECO:0000256" key="10">
    <source>
        <dbReference type="RuleBase" id="RU003421"/>
    </source>
</evidence>
<reference evidence="12" key="1">
    <citation type="submission" date="2015-01" db="EMBL/GenBank/DDBJ databases">
        <authorList>
            <person name="Durling Mikael"/>
        </authorList>
    </citation>
    <scope>NUCLEOTIDE SEQUENCE</scope>
</reference>
<dbReference type="InterPro" id="IPR000073">
    <property type="entry name" value="AB_hydrolase_1"/>
</dbReference>
<dbReference type="PANTHER" id="PTHR43722:SF1">
    <property type="entry name" value="PROLINE IMINOPEPTIDASE"/>
    <property type="match status" value="1"/>
</dbReference>
<feature type="active site" evidence="9">
    <location>
        <position position="265"/>
    </location>
</feature>
<dbReference type="Pfam" id="PF00561">
    <property type="entry name" value="Abhydrolase_1"/>
    <property type="match status" value="1"/>
</dbReference>
<keyword evidence="6 8" id="KW-0645">Protease</keyword>
<evidence type="ECO:0000256" key="2">
    <source>
        <dbReference type="ARBA" id="ARBA00004496"/>
    </source>
</evidence>
<evidence type="ECO:0000256" key="3">
    <source>
        <dbReference type="ARBA" id="ARBA00010088"/>
    </source>
</evidence>
<dbReference type="SUPFAM" id="SSF53474">
    <property type="entry name" value="alpha/beta-Hydrolases"/>
    <property type="match status" value="1"/>
</dbReference>
<protein>
    <recommendedName>
        <fullName evidence="8 10">Proline iminopeptidase</fullName>
        <shortName evidence="8">PIP</shortName>
        <ecNumber evidence="8 10">3.4.11.5</ecNumber>
    </recommendedName>
    <alternativeName>
        <fullName evidence="8">Prolyl aminopeptidase</fullName>
    </alternativeName>
</protein>
<dbReference type="PIRSF" id="PIRSF006431">
    <property type="entry name" value="Pept_S33"/>
    <property type="match status" value="1"/>
</dbReference>
<dbReference type="PANTHER" id="PTHR43722">
    <property type="entry name" value="PROLINE IMINOPEPTIDASE"/>
    <property type="match status" value="1"/>
</dbReference>
<accession>A0A0B7K0D3</accession>
<feature type="active site" description="Proton donor" evidence="9">
    <location>
        <position position="293"/>
    </location>
</feature>
<dbReference type="InterPro" id="IPR002410">
    <property type="entry name" value="Peptidase_S33"/>
</dbReference>
<dbReference type="NCBIfam" id="TIGR01249">
    <property type="entry name" value="pro_imino_pep_1"/>
    <property type="match status" value="1"/>
</dbReference>
<dbReference type="InterPro" id="IPR005944">
    <property type="entry name" value="Pro_iminopeptidase"/>
</dbReference>
<dbReference type="InterPro" id="IPR029058">
    <property type="entry name" value="AB_hydrolase_fold"/>
</dbReference>
<evidence type="ECO:0000259" key="11">
    <source>
        <dbReference type="Pfam" id="PF00561"/>
    </source>
</evidence>
<evidence type="ECO:0000256" key="1">
    <source>
        <dbReference type="ARBA" id="ARBA00001585"/>
    </source>
</evidence>
<proteinExistence type="inferred from homology"/>
<evidence type="ECO:0000256" key="6">
    <source>
        <dbReference type="ARBA" id="ARBA00022670"/>
    </source>
</evidence>
<evidence type="ECO:0000313" key="12">
    <source>
        <dbReference type="EMBL" id="CEO50788.1"/>
    </source>
</evidence>
<evidence type="ECO:0000256" key="8">
    <source>
        <dbReference type="PIRNR" id="PIRNR006431"/>
    </source>
</evidence>
<dbReference type="GO" id="GO:0004177">
    <property type="term" value="F:aminopeptidase activity"/>
    <property type="evidence" value="ECO:0007669"/>
    <property type="project" value="UniProtKB-UniRule"/>
</dbReference>
<dbReference type="GO" id="GO:0006508">
    <property type="term" value="P:proteolysis"/>
    <property type="evidence" value="ECO:0007669"/>
    <property type="project" value="UniProtKB-KW"/>
</dbReference>
<dbReference type="Gene3D" id="3.40.50.1820">
    <property type="entry name" value="alpha/beta hydrolase"/>
    <property type="match status" value="1"/>
</dbReference>
<dbReference type="EC" id="3.4.11.5" evidence="8 10"/>
<comment type="catalytic activity">
    <reaction evidence="1 8 10">
        <text>Release of N-terminal proline from a peptide.</text>
        <dbReference type="EC" id="3.4.11.5"/>
    </reaction>
</comment>
<gene>
    <name evidence="12" type="ORF">BN869_000006846_1</name>
</gene>
<dbReference type="AlphaFoldDB" id="A0A0B7K0D3"/>
<evidence type="ECO:0000256" key="7">
    <source>
        <dbReference type="ARBA" id="ARBA00022801"/>
    </source>
</evidence>
<evidence type="ECO:0000256" key="4">
    <source>
        <dbReference type="ARBA" id="ARBA00022438"/>
    </source>
</evidence>
<keyword evidence="4 8" id="KW-0031">Aminopeptidase</keyword>
<keyword evidence="5 8" id="KW-0963">Cytoplasm</keyword>
<feature type="active site" description="Nucleophile" evidence="9">
    <location>
        <position position="110"/>
    </location>
</feature>
<evidence type="ECO:0000256" key="5">
    <source>
        <dbReference type="ARBA" id="ARBA00022490"/>
    </source>
</evidence>
<dbReference type="EMBL" id="CDPU01000020">
    <property type="protein sequence ID" value="CEO50788.1"/>
    <property type="molecule type" value="Genomic_DNA"/>
</dbReference>
<name>A0A0B7K0D3_BIOOC</name>
<evidence type="ECO:0000256" key="9">
    <source>
        <dbReference type="PIRSR" id="PIRSR006431-1"/>
    </source>
</evidence>
<comment type="subcellular location">
    <subcellularLocation>
        <location evidence="2 8">Cytoplasm</location>
    </subcellularLocation>
</comment>
<dbReference type="PRINTS" id="PR00111">
    <property type="entry name" value="ABHYDROLASE"/>
</dbReference>
<sequence length="314" mass="36097">MSGYTHSSPFDEGMLPVGNIHRMYYAQYGRENGLPVIFLHGGPGGGTKPSMTKFFDPCIYRVVLFDQRGTGNSTPPSEIRENTTDHLLEDIEALRKHLKIDVWHMAFGGSWGSSLALLYAQDHPDRVKCLVLRGIYTFRKSEVSLEAGRKFFPDALDRFIGWLPEEKRSEDPRYEYYKLLTSEDKKVALAAAIEWNRYDLTISTLTLRDNAFVRLKDSKWNMAHALIFAHYWFHNFWREDGHILKPENMAKIKHIPCIIIQGRYDVVCPPVTAWELHNKWPKSKLHIIATSGHSASEPDTQPMLVEACDTFARL</sequence>
<dbReference type="PRINTS" id="PR00793">
    <property type="entry name" value="PROAMNOPTASE"/>
</dbReference>
<feature type="domain" description="AB hydrolase-1" evidence="11">
    <location>
        <begin position="35"/>
        <end position="296"/>
    </location>
</feature>
<dbReference type="GO" id="GO:0005737">
    <property type="term" value="C:cytoplasm"/>
    <property type="evidence" value="ECO:0007669"/>
    <property type="project" value="UniProtKB-SubCell"/>
</dbReference>
<organism evidence="12">
    <name type="scientific">Bionectria ochroleuca</name>
    <name type="common">Gliocladium roseum</name>
    <dbReference type="NCBI Taxonomy" id="29856"/>
    <lineage>
        <taxon>Eukaryota</taxon>
        <taxon>Fungi</taxon>
        <taxon>Dikarya</taxon>
        <taxon>Ascomycota</taxon>
        <taxon>Pezizomycotina</taxon>
        <taxon>Sordariomycetes</taxon>
        <taxon>Hypocreomycetidae</taxon>
        <taxon>Hypocreales</taxon>
        <taxon>Bionectriaceae</taxon>
        <taxon>Clonostachys</taxon>
    </lineage>
</organism>
<keyword evidence="7 8" id="KW-0378">Hydrolase</keyword>
<comment type="similarity">
    <text evidence="3 8 10">Belongs to the peptidase S33 family.</text>
</comment>